<feature type="transmembrane region" description="Helical" evidence="7">
    <location>
        <begin position="234"/>
        <end position="255"/>
    </location>
</feature>
<feature type="transmembrane region" description="Helical" evidence="7">
    <location>
        <begin position="370"/>
        <end position="388"/>
    </location>
</feature>
<dbReference type="InterPro" id="IPR001750">
    <property type="entry name" value="ND/Mrp_TM"/>
</dbReference>
<feature type="transmembrane region" description="Helical" evidence="7">
    <location>
        <begin position="189"/>
        <end position="214"/>
    </location>
</feature>
<dbReference type="PANTHER" id="PTHR42682">
    <property type="entry name" value="HYDROGENASE-4 COMPONENT F"/>
    <property type="match status" value="1"/>
</dbReference>
<proteinExistence type="predicted"/>
<evidence type="ECO:0000256" key="5">
    <source>
        <dbReference type="ARBA" id="ARBA00023002"/>
    </source>
</evidence>
<gene>
    <name evidence="9" type="primary">hyfB_17</name>
    <name evidence="9" type="ORF">GALL_239150</name>
</gene>
<evidence type="ECO:0000256" key="3">
    <source>
        <dbReference type="ARBA" id="ARBA00022692"/>
    </source>
</evidence>
<feature type="transmembrane region" description="Helical" evidence="7">
    <location>
        <begin position="36"/>
        <end position="56"/>
    </location>
</feature>
<feature type="transmembrane region" description="Helical" evidence="7">
    <location>
        <begin position="156"/>
        <end position="177"/>
    </location>
</feature>
<dbReference type="PRINTS" id="PR01437">
    <property type="entry name" value="NUOXDRDTASE4"/>
</dbReference>
<dbReference type="GO" id="GO:0016491">
    <property type="term" value="F:oxidoreductase activity"/>
    <property type="evidence" value="ECO:0007669"/>
    <property type="project" value="UniProtKB-KW"/>
</dbReference>
<sequence length="668" mass="70762">MHAPDAIALTAFGLAALAWVLALLADLLMGTVLPRWLLALGCALAAVGTLWGLPGGSAGQAVLQLGADPVIFRPDAAALWLMLPALLPAFFAALRGGTRHTRGWAAGAALSLLGAMGVYGLQDGAGFLIAWEVMGFGGALMLLAEHRSVQAGHDNLFMLALLEVGGVALLLAVLMLGPRLAFGTYAQQWATWGVAPAIVLGLLWLVGFGAKLGLLPFYEWYPGAYGSGSGSTGALMSGIVLNAAYFALGRALLQWMGNPPWLAGFGVVVLAAGTFTAILAILYAFQQNDWRRLLAFSSAENAGVAVTALGAALIFRASGQGMLSGLAWTVGMLHLMGHSLAKGNLFLAADSAAALQGNHHLRQSAILRHAPLTLGLGAVFAAMSLAAMPPTAGFVSEWYLFQTLFHDFTLKGDGSRIALALAGAGLALTAAIALATMVKLFGVGLLGQNEEHSAQHQKHQTELTVLQRISVLATGLAVPVFAVTLVWWLPLMQQAAWPAANAARQMTHGWLLVPLSAGFAFISPAMLVLAVPLLALLPLGLVWGRRRFAVRRAPLWCGGEDYAAHAGATTALSFSNAMRVFYNFVYRPHNAVARQFEGKPYFLKELQFSYSQAPVFGALLFTPAVRMVQWLARRLRFLQNGLMNAYLAYIGILLVLVFGLVLVWTPPA</sequence>
<keyword evidence="2" id="KW-1003">Cell membrane</keyword>
<evidence type="ECO:0000313" key="9">
    <source>
        <dbReference type="EMBL" id="OIQ94097.1"/>
    </source>
</evidence>
<keyword evidence="3 7" id="KW-0812">Transmembrane</keyword>
<organism evidence="9">
    <name type="scientific">mine drainage metagenome</name>
    <dbReference type="NCBI Taxonomy" id="410659"/>
    <lineage>
        <taxon>unclassified sequences</taxon>
        <taxon>metagenomes</taxon>
        <taxon>ecological metagenomes</taxon>
    </lineage>
</organism>
<keyword evidence="4 7" id="KW-1133">Transmembrane helix</keyword>
<protein>
    <submittedName>
        <fullName evidence="9">Hydrogenase-4 component B</fullName>
        <ecNumber evidence="9">1.-.-.-</ecNumber>
    </submittedName>
</protein>
<reference evidence="9" key="1">
    <citation type="submission" date="2016-10" db="EMBL/GenBank/DDBJ databases">
        <title>Sequence of Gallionella enrichment culture.</title>
        <authorList>
            <person name="Poehlein A."/>
            <person name="Muehling M."/>
            <person name="Daniel R."/>
        </authorList>
    </citation>
    <scope>NUCLEOTIDE SEQUENCE</scope>
</reference>
<dbReference type="PANTHER" id="PTHR42682:SF3">
    <property type="entry name" value="FORMATE HYDROGENLYASE SUBUNIT 3-RELATED"/>
    <property type="match status" value="1"/>
</dbReference>
<keyword evidence="5 9" id="KW-0560">Oxidoreductase</keyword>
<feature type="transmembrane region" description="Helical" evidence="7">
    <location>
        <begin position="261"/>
        <end position="285"/>
    </location>
</feature>
<feature type="transmembrane region" description="Helical" evidence="7">
    <location>
        <begin position="417"/>
        <end position="447"/>
    </location>
</feature>
<feature type="transmembrane region" description="Helical" evidence="7">
    <location>
        <begin position="292"/>
        <end position="315"/>
    </location>
</feature>
<feature type="transmembrane region" description="Helical" evidence="7">
    <location>
        <begin position="125"/>
        <end position="144"/>
    </location>
</feature>
<feature type="transmembrane region" description="Helical" evidence="7">
    <location>
        <begin position="327"/>
        <end position="349"/>
    </location>
</feature>
<comment type="caution">
    <text evidence="9">The sequence shown here is derived from an EMBL/GenBank/DDBJ whole genome shotgun (WGS) entry which is preliminary data.</text>
</comment>
<dbReference type="AlphaFoldDB" id="A0A1J5REC5"/>
<feature type="transmembrane region" description="Helical" evidence="7">
    <location>
        <begin position="643"/>
        <end position="664"/>
    </location>
</feature>
<dbReference type="GO" id="GO:0008137">
    <property type="term" value="F:NADH dehydrogenase (ubiquinone) activity"/>
    <property type="evidence" value="ECO:0007669"/>
    <property type="project" value="InterPro"/>
</dbReference>
<name>A0A1J5REC5_9ZZZZ</name>
<feature type="transmembrane region" description="Helical" evidence="7">
    <location>
        <begin position="468"/>
        <end position="489"/>
    </location>
</feature>
<evidence type="ECO:0000256" key="4">
    <source>
        <dbReference type="ARBA" id="ARBA00022989"/>
    </source>
</evidence>
<dbReference type="InterPro" id="IPR003918">
    <property type="entry name" value="NADH_UbQ_OxRdtase"/>
</dbReference>
<feature type="transmembrane region" description="Helical" evidence="7">
    <location>
        <begin position="509"/>
        <end position="542"/>
    </location>
</feature>
<evidence type="ECO:0000256" key="7">
    <source>
        <dbReference type="SAM" id="Phobius"/>
    </source>
</evidence>
<keyword evidence="6 7" id="KW-0472">Membrane</keyword>
<evidence type="ECO:0000256" key="2">
    <source>
        <dbReference type="ARBA" id="ARBA00022475"/>
    </source>
</evidence>
<feature type="domain" description="NADH:quinone oxidoreductase/Mrp antiporter transmembrane" evidence="8">
    <location>
        <begin position="126"/>
        <end position="405"/>
    </location>
</feature>
<feature type="transmembrane region" description="Helical" evidence="7">
    <location>
        <begin position="101"/>
        <end position="119"/>
    </location>
</feature>
<evidence type="ECO:0000256" key="6">
    <source>
        <dbReference type="ARBA" id="ARBA00023136"/>
    </source>
</evidence>
<accession>A0A1J5REC5</accession>
<evidence type="ECO:0000256" key="1">
    <source>
        <dbReference type="ARBA" id="ARBA00004651"/>
    </source>
</evidence>
<feature type="transmembrane region" description="Helical" evidence="7">
    <location>
        <begin position="6"/>
        <end position="29"/>
    </location>
</feature>
<dbReference type="EMBL" id="MLJW01000193">
    <property type="protein sequence ID" value="OIQ94097.1"/>
    <property type="molecule type" value="Genomic_DNA"/>
</dbReference>
<comment type="subcellular location">
    <subcellularLocation>
        <location evidence="1">Cell membrane</location>
        <topology evidence="1">Multi-pass membrane protein</topology>
    </subcellularLocation>
</comment>
<dbReference type="Pfam" id="PF00361">
    <property type="entry name" value="Proton_antipo_M"/>
    <property type="match status" value="1"/>
</dbReference>
<feature type="transmembrane region" description="Helical" evidence="7">
    <location>
        <begin position="76"/>
        <end position="94"/>
    </location>
</feature>
<dbReference type="EC" id="1.-.-.-" evidence="9"/>
<dbReference type="GO" id="GO:0005886">
    <property type="term" value="C:plasma membrane"/>
    <property type="evidence" value="ECO:0007669"/>
    <property type="project" value="UniProtKB-SubCell"/>
</dbReference>
<evidence type="ECO:0000259" key="8">
    <source>
        <dbReference type="Pfam" id="PF00361"/>
    </source>
</evidence>
<dbReference type="InterPro" id="IPR052175">
    <property type="entry name" value="ComplexI-like_HydComp"/>
</dbReference>
<dbReference type="GO" id="GO:0042773">
    <property type="term" value="P:ATP synthesis coupled electron transport"/>
    <property type="evidence" value="ECO:0007669"/>
    <property type="project" value="InterPro"/>
</dbReference>